<dbReference type="EMBL" id="JAQIZZ010000008">
    <property type="protein sequence ID" value="KAJ5525257.1"/>
    <property type="molecule type" value="Genomic_DNA"/>
</dbReference>
<dbReference type="Proteomes" id="UP001220324">
    <property type="component" value="Unassembled WGS sequence"/>
</dbReference>
<evidence type="ECO:0000313" key="1">
    <source>
        <dbReference type="EMBL" id="KAJ5525257.1"/>
    </source>
</evidence>
<proteinExistence type="predicted"/>
<sequence length="218" mass="25436">MPSFNLYQQNGVQYASWLSNSVYCPIGTSRLTLQDLQYQGWSVSSEEIRLPRHFHSRVSRVHIPLTGPFYRTSLVRSDVYGEWDGIIGPGMVIIETVYRTERTNLPYSSQLTKAAYQNGSRLTDLRYIFMENVVNDDTLGFVRNFIYTEREYRRVDSICEAPRKSFQVGTPQYYALGTQMGKIVVYFLLNSFGPGARHIRKITTWFERYTLQFRFDIA</sequence>
<reference evidence="1 2" key="1">
    <citation type="journal article" date="2023" name="IMA Fungus">
        <title>Comparative genomic study of the Penicillium genus elucidates a diverse pangenome and 15 lateral gene transfer events.</title>
        <authorList>
            <person name="Petersen C."/>
            <person name="Sorensen T."/>
            <person name="Nielsen M.R."/>
            <person name="Sondergaard T.E."/>
            <person name="Sorensen J.L."/>
            <person name="Fitzpatrick D.A."/>
            <person name="Frisvad J.C."/>
            <person name="Nielsen K.L."/>
        </authorList>
    </citation>
    <scope>NUCLEOTIDE SEQUENCE [LARGE SCALE GENOMIC DNA]</scope>
    <source>
        <strain evidence="1 2">IBT 35679</strain>
    </source>
</reference>
<dbReference type="AlphaFoldDB" id="A0AAD6CNE5"/>
<evidence type="ECO:0000313" key="2">
    <source>
        <dbReference type="Proteomes" id="UP001220324"/>
    </source>
</evidence>
<comment type="caution">
    <text evidence="1">The sequence shown here is derived from an EMBL/GenBank/DDBJ whole genome shotgun (WGS) entry which is preliminary data.</text>
</comment>
<organism evidence="1 2">
    <name type="scientific">Penicillium frequentans</name>
    <dbReference type="NCBI Taxonomy" id="3151616"/>
    <lineage>
        <taxon>Eukaryota</taxon>
        <taxon>Fungi</taxon>
        <taxon>Dikarya</taxon>
        <taxon>Ascomycota</taxon>
        <taxon>Pezizomycotina</taxon>
        <taxon>Eurotiomycetes</taxon>
        <taxon>Eurotiomycetidae</taxon>
        <taxon>Eurotiales</taxon>
        <taxon>Aspergillaceae</taxon>
        <taxon>Penicillium</taxon>
    </lineage>
</organism>
<gene>
    <name evidence="1" type="ORF">N7494_011907</name>
</gene>
<keyword evidence="2" id="KW-1185">Reference proteome</keyword>
<name>A0AAD6CNE5_9EURO</name>
<accession>A0AAD6CNE5</accession>
<protein>
    <submittedName>
        <fullName evidence="1">Uncharacterized protein</fullName>
    </submittedName>
</protein>